<comment type="caution">
    <text evidence="2">The sequence shown here is derived from an EMBL/GenBank/DDBJ whole genome shotgun (WGS) entry which is preliminary data.</text>
</comment>
<dbReference type="EMBL" id="JACCBY010000005">
    <property type="protein sequence ID" value="NYD91508.1"/>
    <property type="molecule type" value="Genomic_DNA"/>
</dbReference>
<evidence type="ECO:0000259" key="1">
    <source>
        <dbReference type="SMART" id="SM00014"/>
    </source>
</evidence>
<dbReference type="SMART" id="SM00014">
    <property type="entry name" value="acidPPc"/>
    <property type="match status" value="1"/>
</dbReference>
<reference evidence="2 3" key="1">
    <citation type="submission" date="2020-08" db="EMBL/GenBank/DDBJ databases">
        <title>The Agave Microbiome: Exploring the role of microbial communities in plant adaptations to desert environments.</title>
        <authorList>
            <person name="Partida-Martinez L.P."/>
        </authorList>
    </citation>
    <scope>NUCLEOTIDE SEQUENCE [LARGE SCALE GENOMIC DNA]</scope>
    <source>
        <strain evidence="2 3">AS2.3</strain>
    </source>
</reference>
<name>A0A7Y9FQB4_9SPHN</name>
<dbReference type="AlphaFoldDB" id="A0A7Y9FQB4"/>
<dbReference type="Proteomes" id="UP000517753">
    <property type="component" value="Unassembled WGS sequence"/>
</dbReference>
<sequence length="204" mass="21103">MSKAKTAAKTVERADRQLTHEAAANRDTVPVRFASFLGEVADQPQLITASIATMAAGLVGRRPDLVRGGARMLAAHLVATGIKSAIKHSIDRTRPAKAIDDGQHRFEAGDSHDHDLSSFPSGHTAGAVAVARAASREIDGAATPAALGVAAVAAIQPVAGNHYLSDVLVGGAIGWASEALVDALFNRLVPPQGEVIQPFAGKLR</sequence>
<keyword evidence="3" id="KW-1185">Reference proteome</keyword>
<keyword evidence="2" id="KW-0378">Hydrolase</keyword>
<dbReference type="GO" id="GO:0050380">
    <property type="term" value="F:undecaprenyl-diphosphatase activity"/>
    <property type="evidence" value="ECO:0007669"/>
    <property type="project" value="UniProtKB-EC"/>
</dbReference>
<proteinExistence type="predicted"/>
<dbReference type="EC" id="3.6.1.27" evidence="2"/>
<evidence type="ECO:0000313" key="2">
    <source>
        <dbReference type="EMBL" id="NYD91508.1"/>
    </source>
</evidence>
<dbReference type="InterPro" id="IPR036938">
    <property type="entry name" value="PAP2/HPO_sf"/>
</dbReference>
<accession>A0A7Y9FQB4</accession>
<dbReference type="InterPro" id="IPR000326">
    <property type="entry name" value="PAP2/HPO"/>
</dbReference>
<feature type="domain" description="Phosphatidic acid phosphatase type 2/haloperoxidase" evidence="1">
    <location>
        <begin position="67"/>
        <end position="182"/>
    </location>
</feature>
<dbReference type="Gene3D" id="1.20.144.10">
    <property type="entry name" value="Phosphatidic acid phosphatase type 2/haloperoxidase"/>
    <property type="match status" value="1"/>
</dbReference>
<dbReference type="SUPFAM" id="SSF48317">
    <property type="entry name" value="Acid phosphatase/Vanadium-dependent haloperoxidase"/>
    <property type="match status" value="1"/>
</dbReference>
<evidence type="ECO:0000313" key="3">
    <source>
        <dbReference type="Proteomes" id="UP000517753"/>
    </source>
</evidence>
<organism evidence="2 3">
    <name type="scientific">Sphingomonas melonis</name>
    <dbReference type="NCBI Taxonomy" id="152682"/>
    <lineage>
        <taxon>Bacteria</taxon>
        <taxon>Pseudomonadati</taxon>
        <taxon>Pseudomonadota</taxon>
        <taxon>Alphaproteobacteria</taxon>
        <taxon>Sphingomonadales</taxon>
        <taxon>Sphingomonadaceae</taxon>
        <taxon>Sphingomonas</taxon>
    </lineage>
</organism>
<gene>
    <name evidence="2" type="ORF">HD841_003316</name>
</gene>
<dbReference type="RefSeq" id="WP_179509922.1">
    <property type="nucleotide sequence ID" value="NZ_JACCBY010000005.1"/>
</dbReference>
<dbReference type="Pfam" id="PF01569">
    <property type="entry name" value="PAP2"/>
    <property type="match status" value="1"/>
</dbReference>
<protein>
    <submittedName>
        <fullName evidence="2">Undecaprenyl-diphosphatase</fullName>
        <ecNumber evidence="2">3.6.1.27</ecNumber>
    </submittedName>
</protein>